<keyword evidence="2" id="KW-1185">Reference proteome</keyword>
<sequence>MKRRPLTLVTESVRVRAVNKVKFVIQANHSHRTLINRIKNDARVFGLAKNPKGNLESYVHPVIYRPVTGQTDYEVSISASGGENTSGPHDGSSLRKLDVPYLWPPSSATKTLGYHPSGLTLHL</sequence>
<evidence type="ECO:0000313" key="1">
    <source>
        <dbReference type="EMBL" id="KAK3756203.1"/>
    </source>
</evidence>
<organism evidence="1 2">
    <name type="scientific">Elysia crispata</name>
    <name type="common">lettuce slug</name>
    <dbReference type="NCBI Taxonomy" id="231223"/>
    <lineage>
        <taxon>Eukaryota</taxon>
        <taxon>Metazoa</taxon>
        <taxon>Spiralia</taxon>
        <taxon>Lophotrochozoa</taxon>
        <taxon>Mollusca</taxon>
        <taxon>Gastropoda</taxon>
        <taxon>Heterobranchia</taxon>
        <taxon>Euthyneura</taxon>
        <taxon>Panpulmonata</taxon>
        <taxon>Sacoglossa</taxon>
        <taxon>Placobranchoidea</taxon>
        <taxon>Plakobranchidae</taxon>
        <taxon>Elysia</taxon>
    </lineage>
</organism>
<comment type="caution">
    <text evidence="1">The sequence shown here is derived from an EMBL/GenBank/DDBJ whole genome shotgun (WGS) entry which is preliminary data.</text>
</comment>
<dbReference type="AlphaFoldDB" id="A0AAE0YS45"/>
<dbReference type="Proteomes" id="UP001283361">
    <property type="component" value="Unassembled WGS sequence"/>
</dbReference>
<dbReference type="EMBL" id="JAWDGP010005538">
    <property type="protein sequence ID" value="KAK3756203.1"/>
    <property type="molecule type" value="Genomic_DNA"/>
</dbReference>
<evidence type="ECO:0000313" key="2">
    <source>
        <dbReference type="Proteomes" id="UP001283361"/>
    </source>
</evidence>
<gene>
    <name evidence="1" type="ORF">RRG08_015739</name>
</gene>
<accession>A0AAE0YS45</accession>
<name>A0AAE0YS45_9GAST</name>
<proteinExistence type="predicted"/>
<protein>
    <submittedName>
        <fullName evidence="1">Uncharacterized protein</fullName>
    </submittedName>
</protein>
<reference evidence="1" key="1">
    <citation type="journal article" date="2023" name="G3 (Bethesda)">
        <title>A reference genome for the long-term kleptoplast-retaining sea slug Elysia crispata morphotype clarki.</title>
        <authorList>
            <person name="Eastman K.E."/>
            <person name="Pendleton A.L."/>
            <person name="Shaikh M.A."/>
            <person name="Suttiyut T."/>
            <person name="Ogas R."/>
            <person name="Tomko P."/>
            <person name="Gavelis G."/>
            <person name="Widhalm J.R."/>
            <person name="Wisecaver J.H."/>
        </authorList>
    </citation>
    <scope>NUCLEOTIDE SEQUENCE</scope>
    <source>
        <strain evidence="1">ECLA1</strain>
    </source>
</reference>